<gene>
    <name evidence="8" type="ORF">RF679_11150</name>
</gene>
<dbReference type="Gene3D" id="3.40.980.10">
    <property type="entry name" value="MoaB/Mog-like domain"/>
    <property type="match status" value="1"/>
</dbReference>
<comment type="function">
    <text evidence="1 6">Catalyzes the insertion of molybdate into adenylated molybdopterin with the concomitant release of AMP.</text>
</comment>
<evidence type="ECO:0000256" key="3">
    <source>
        <dbReference type="ARBA" id="ARBA00010763"/>
    </source>
</evidence>
<dbReference type="EMBL" id="CP133720">
    <property type="protein sequence ID" value="WMW79204.1"/>
    <property type="molecule type" value="Genomic_DNA"/>
</dbReference>
<dbReference type="Pfam" id="PF03453">
    <property type="entry name" value="MoeA_N"/>
    <property type="match status" value="1"/>
</dbReference>
<evidence type="ECO:0000256" key="4">
    <source>
        <dbReference type="ARBA" id="ARBA00023150"/>
    </source>
</evidence>
<dbReference type="InterPro" id="IPR036688">
    <property type="entry name" value="MoeA_C_domain_IV_sf"/>
</dbReference>
<evidence type="ECO:0000256" key="1">
    <source>
        <dbReference type="ARBA" id="ARBA00002901"/>
    </source>
</evidence>
<protein>
    <recommendedName>
        <fullName evidence="6">Molybdopterin molybdenumtransferase</fullName>
        <ecNumber evidence="6">2.10.1.1</ecNumber>
    </recommendedName>
</protein>
<dbReference type="NCBIfam" id="TIGR00177">
    <property type="entry name" value="molyb_syn"/>
    <property type="match status" value="1"/>
</dbReference>
<evidence type="ECO:0000259" key="7">
    <source>
        <dbReference type="SMART" id="SM00852"/>
    </source>
</evidence>
<dbReference type="Gene3D" id="3.90.105.10">
    <property type="entry name" value="Molybdopterin biosynthesis moea protein, domain 2"/>
    <property type="match status" value="1"/>
</dbReference>
<keyword evidence="6" id="KW-0479">Metal-binding</keyword>
<keyword evidence="4 6" id="KW-0501">Molybdenum cofactor biosynthesis</keyword>
<dbReference type="PANTHER" id="PTHR10192">
    <property type="entry name" value="MOLYBDOPTERIN BIOSYNTHESIS PROTEIN"/>
    <property type="match status" value="1"/>
</dbReference>
<dbReference type="CDD" id="cd00887">
    <property type="entry name" value="MoeA"/>
    <property type="match status" value="1"/>
</dbReference>
<comment type="cofactor">
    <cofactor evidence="6">
        <name>Mg(2+)</name>
        <dbReference type="ChEBI" id="CHEBI:18420"/>
    </cofactor>
</comment>
<dbReference type="Proteomes" id="UP001181355">
    <property type="component" value="Chromosome"/>
</dbReference>
<keyword evidence="6" id="KW-0500">Molybdenum</keyword>
<dbReference type="InterPro" id="IPR038987">
    <property type="entry name" value="MoeA-like"/>
</dbReference>
<dbReference type="InterPro" id="IPR001453">
    <property type="entry name" value="MoaB/Mog_dom"/>
</dbReference>
<evidence type="ECO:0000313" key="9">
    <source>
        <dbReference type="Proteomes" id="UP001181355"/>
    </source>
</evidence>
<dbReference type="InterPro" id="IPR036425">
    <property type="entry name" value="MoaB/Mog-like_dom_sf"/>
</dbReference>
<sequence length="434" mass="47422">MSTLEELCAPYQNQDSLSVETVRDIMRAFISPTTRIETVSLHQAFGRVVATDICSPINVPPHHNSAMDGYAFHSTVLQEAETLELTVVGERLAGSQESHSVELHQCIRIMTGAVMPDSCDTVIPQEMCEVFHDAAAGSTKIRFQNQRISAGTNRRLAGEDLAIGQHIVTKGKRLHAADLGLLASVGIAEVPVYQTLRVAYFSTGDELRSLGETLDAGCIYDSNRFTLCALLREMQIDVIDLGVVRDEPETLRGLIQQACRDADVILTSGGMSMGTADYTKQIMHELGEVQFWNVEMRPGRPMAFGRLRSNVTKRSCYLFGLPGNPVAAMLNFLFITRPALQQLQGLLSTETLLVPAKLSHGIRKRPGRTEFQRCIVHLDATGQLYASTTGSQGSGILRSMSEANAILVLGDNTGDLSAGEIVHLHLLHGLFSNF</sequence>
<dbReference type="SUPFAM" id="SSF63882">
    <property type="entry name" value="MoeA N-terminal region -like"/>
    <property type="match status" value="1"/>
</dbReference>
<keyword evidence="9" id="KW-1185">Reference proteome</keyword>
<dbReference type="InterPro" id="IPR005111">
    <property type="entry name" value="MoeA_C_domain_IV"/>
</dbReference>
<dbReference type="Gene3D" id="2.40.340.10">
    <property type="entry name" value="MoeA, C-terminal, domain IV"/>
    <property type="match status" value="1"/>
</dbReference>
<organism evidence="8 9">
    <name type="scientific">Undibacterium cyanobacteriorum</name>
    <dbReference type="NCBI Taxonomy" id="3073561"/>
    <lineage>
        <taxon>Bacteria</taxon>
        <taxon>Pseudomonadati</taxon>
        <taxon>Pseudomonadota</taxon>
        <taxon>Betaproteobacteria</taxon>
        <taxon>Burkholderiales</taxon>
        <taxon>Oxalobacteraceae</taxon>
        <taxon>Undibacterium</taxon>
    </lineage>
</organism>
<dbReference type="EC" id="2.10.1.1" evidence="6"/>
<comment type="pathway">
    <text evidence="2 6">Cofactor biosynthesis; molybdopterin biosynthesis.</text>
</comment>
<accession>A0ABY9REC4</accession>
<proteinExistence type="inferred from homology"/>
<dbReference type="Pfam" id="PF00994">
    <property type="entry name" value="MoCF_biosynth"/>
    <property type="match status" value="1"/>
</dbReference>
<evidence type="ECO:0000256" key="5">
    <source>
        <dbReference type="ARBA" id="ARBA00047317"/>
    </source>
</evidence>
<reference evidence="8" key="1">
    <citation type="submission" date="2023-09" db="EMBL/GenBank/DDBJ databases">
        <title>Undibacterium sp. 20NA77.5 isolated from freshwater.</title>
        <authorList>
            <person name="Le V."/>
            <person name="Ko S.-R."/>
            <person name="Ahn C.-Y."/>
            <person name="Oh H.-M."/>
        </authorList>
    </citation>
    <scope>NUCLEOTIDE SEQUENCE</scope>
    <source>
        <strain evidence="8">20NA77.5</strain>
    </source>
</reference>
<dbReference type="SUPFAM" id="SSF53218">
    <property type="entry name" value="Molybdenum cofactor biosynthesis proteins"/>
    <property type="match status" value="1"/>
</dbReference>
<name>A0ABY9REC4_9BURK</name>
<dbReference type="NCBIfam" id="NF045515">
    <property type="entry name" value="Glp_gephyrin"/>
    <property type="match status" value="1"/>
</dbReference>
<evidence type="ECO:0000256" key="6">
    <source>
        <dbReference type="RuleBase" id="RU365090"/>
    </source>
</evidence>
<dbReference type="SMART" id="SM00852">
    <property type="entry name" value="MoCF_biosynth"/>
    <property type="match status" value="1"/>
</dbReference>
<evidence type="ECO:0000256" key="2">
    <source>
        <dbReference type="ARBA" id="ARBA00005046"/>
    </source>
</evidence>
<dbReference type="PANTHER" id="PTHR10192:SF5">
    <property type="entry name" value="GEPHYRIN"/>
    <property type="match status" value="1"/>
</dbReference>
<evidence type="ECO:0000313" key="8">
    <source>
        <dbReference type="EMBL" id="WMW79204.1"/>
    </source>
</evidence>
<dbReference type="InterPro" id="IPR005110">
    <property type="entry name" value="MoeA_linker/N"/>
</dbReference>
<dbReference type="RefSeq" id="WP_309480703.1">
    <property type="nucleotide sequence ID" value="NZ_CP133720.1"/>
</dbReference>
<dbReference type="InterPro" id="IPR036135">
    <property type="entry name" value="MoeA_linker/N_sf"/>
</dbReference>
<feature type="domain" description="MoaB/Mog" evidence="7">
    <location>
        <begin position="199"/>
        <end position="342"/>
    </location>
</feature>
<dbReference type="Gene3D" id="2.170.190.11">
    <property type="entry name" value="Molybdopterin biosynthesis moea protein, domain 3"/>
    <property type="match status" value="1"/>
</dbReference>
<dbReference type="Pfam" id="PF03454">
    <property type="entry name" value="MoeA_C"/>
    <property type="match status" value="1"/>
</dbReference>
<keyword evidence="6" id="KW-0808">Transferase</keyword>
<dbReference type="SUPFAM" id="SSF63867">
    <property type="entry name" value="MoeA C-terminal domain-like"/>
    <property type="match status" value="1"/>
</dbReference>
<comment type="similarity">
    <text evidence="3 6">Belongs to the MoeA family.</text>
</comment>
<comment type="catalytic activity">
    <reaction evidence="5">
        <text>adenylyl-molybdopterin + molybdate = Mo-molybdopterin + AMP + H(+)</text>
        <dbReference type="Rhea" id="RHEA:35047"/>
        <dbReference type="ChEBI" id="CHEBI:15378"/>
        <dbReference type="ChEBI" id="CHEBI:36264"/>
        <dbReference type="ChEBI" id="CHEBI:62727"/>
        <dbReference type="ChEBI" id="CHEBI:71302"/>
        <dbReference type="ChEBI" id="CHEBI:456215"/>
        <dbReference type="EC" id="2.10.1.1"/>
    </reaction>
</comment>
<keyword evidence="6" id="KW-0460">Magnesium</keyword>